<dbReference type="OrthoDB" id="2141826at2"/>
<dbReference type="Proteomes" id="UP000199376">
    <property type="component" value="Unassembled WGS sequence"/>
</dbReference>
<sequence>MRKDILLPAVIAAQRGHEWAYCVLKSRTKRLAYKVYEDHLSGYYRLDDWEADALEVLLNSVRCFIALDSRALFSTYYMQSLINKSIDLKRIHKSDKGHFRTSQLSLEETPGVERFVATNTFNPEQIAILKESLSHTHLRHGIVYRQGLLTLIGVNPLLKKISVKEKRQVQQVQYHLKMTIHQVLQ</sequence>
<keyword evidence="2" id="KW-1185">Reference proteome</keyword>
<dbReference type="EMBL" id="FOLI01000007">
    <property type="protein sequence ID" value="SFC18772.1"/>
    <property type="molecule type" value="Genomic_DNA"/>
</dbReference>
<dbReference type="AlphaFoldDB" id="A0A1I1H5C9"/>
<reference evidence="1 2" key="1">
    <citation type="submission" date="2016-10" db="EMBL/GenBank/DDBJ databases">
        <authorList>
            <person name="de Groot N.N."/>
        </authorList>
    </citation>
    <scope>NUCLEOTIDE SEQUENCE [LARGE SCALE GENOMIC DNA]</scope>
    <source>
        <strain evidence="1 2">DSM 19113</strain>
    </source>
</reference>
<evidence type="ECO:0000313" key="1">
    <source>
        <dbReference type="EMBL" id="SFC18772.1"/>
    </source>
</evidence>
<protein>
    <submittedName>
        <fullName evidence="1">RNA polymerase sigma-70 factor, ECF subfamily</fullName>
    </submittedName>
</protein>
<gene>
    <name evidence="1" type="ORF">SAMN05660453_1262</name>
</gene>
<dbReference type="STRING" id="283737.SAMN05660453_1262"/>
<evidence type="ECO:0000313" key="2">
    <source>
        <dbReference type="Proteomes" id="UP000199376"/>
    </source>
</evidence>
<accession>A0A1I1H5C9</accession>
<organism evidence="1 2">
    <name type="scientific">Fructobacillus durionis</name>
    <dbReference type="NCBI Taxonomy" id="283737"/>
    <lineage>
        <taxon>Bacteria</taxon>
        <taxon>Bacillati</taxon>
        <taxon>Bacillota</taxon>
        <taxon>Bacilli</taxon>
        <taxon>Lactobacillales</taxon>
        <taxon>Lactobacillaceae</taxon>
        <taxon>Fructobacillus</taxon>
    </lineage>
</organism>
<name>A0A1I1H5C9_9LACO</name>
<dbReference type="RefSeq" id="WP_091503103.1">
    <property type="nucleotide sequence ID" value="NZ_FOLI01000007.1"/>
</dbReference>
<proteinExistence type="predicted"/>